<evidence type="ECO:0000313" key="3">
    <source>
        <dbReference type="EMBL" id="QTC93301.1"/>
    </source>
</evidence>
<dbReference type="Pfam" id="PF02120">
    <property type="entry name" value="Flg_hook"/>
    <property type="match status" value="1"/>
</dbReference>
<evidence type="ECO:0000256" key="1">
    <source>
        <dbReference type="SAM" id="MobiDB-lite"/>
    </source>
</evidence>
<keyword evidence="4" id="KW-1185">Reference proteome</keyword>
<proteinExistence type="predicted"/>
<feature type="region of interest" description="Disordered" evidence="1">
    <location>
        <begin position="65"/>
        <end position="94"/>
    </location>
</feature>
<dbReference type="Gene3D" id="3.30.750.140">
    <property type="match status" value="1"/>
</dbReference>
<feature type="domain" description="Flagellar hook-length control protein-like C-terminal" evidence="2">
    <location>
        <begin position="3"/>
        <end position="69"/>
    </location>
</feature>
<name>A0A975C3R0_9CAUL</name>
<keyword evidence="3" id="KW-0966">Cell projection</keyword>
<dbReference type="InterPro" id="IPR038610">
    <property type="entry name" value="FliK-like_C_sf"/>
</dbReference>
<dbReference type="KEGG" id="bgoe:IFJ75_10450"/>
<evidence type="ECO:0000259" key="2">
    <source>
        <dbReference type="Pfam" id="PF02120"/>
    </source>
</evidence>
<evidence type="ECO:0000313" key="4">
    <source>
        <dbReference type="Proteomes" id="UP000663918"/>
    </source>
</evidence>
<gene>
    <name evidence="3" type="ORF">IFJ75_10450</name>
</gene>
<organism evidence="3 4">
    <name type="scientific">Brevundimonas goettingensis</name>
    <dbReference type="NCBI Taxonomy" id="2774190"/>
    <lineage>
        <taxon>Bacteria</taxon>
        <taxon>Pseudomonadati</taxon>
        <taxon>Pseudomonadota</taxon>
        <taxon>Alphaproteobacteria</taxon>
        <taxon>Caulobacterales</taxon>
        <taxon>Caulobacteraceae</taxon>
        <taxon>Brevundimonas</taxon>
    </lineage>
</organism>
<protein>
    <submittedName>
        <fullName evidence="3">Flagellar hook-length control protein FliK</fullName>
    </submittedName>
</protein>
<reference evidence="3" key="1">
    <citation type="submission" date="2020-09" db="EMBL/GenBank/DDBJ databases">
        <title>Brevundimonas sp. LVF2 isolated from a puddle in Goettingen, Germany.</title>
        <authorList>
            <person name="Friedrich I."/>
            <person name="Klassen A."/>
            <person name="Hannes N."/>
            <person name="Schneider D."/>
            <person name="Hertel R."/>
            <person name="Daniel R."/>
        </authorList>
    </citation>
    <scope>NUCLEOTIDE SEQUENCE</scope>
    <source>
        <strain evidence="3">LVF2</strain>
    </source>
</reference>
<accession>A0A975C3R0</accession>
<dbReference type="InterPro" id="IPR021136">
    <property type="entry name" value="Flagellar_hook_control-like_C"/>
</dbReference>
<keyword evidence="3" id="KW-0282">Flagellum</keyword>
<dbReference type="EMBL" id="CP062222">
    <property type="protein sequence ID" value="QTC93301.1"/>
    <property type="molecule type" value="Genomic_DNA"/>
</dbReference>
<sequence length="120" mass="12590">MGLTPEGLGKVNVSMDIDASGRLTAQLAFDNPLAAADLRARADELRSQLQDAGFTLADDALSFTQQDASSSNGNDRGSEQRQGRAFASASRISDQADALPPVPAAWVSLSLTPRGVDMKV</sequence>
<dbReference type="Proteomes" id="UP000663918">
    <property type="component" value="Chromosome"/>
</dbReference>
<feature type="compositionally biased region" description="Polar residues" evidence="1">
    <location>
        <begin position="65"/>
        <end position="75"/>
    </location>
</feature>
<keyword evidence="3" id="KW-0969">Cilium</keyword>
<dbReference type="AlphaFoldDB" id="A0A975C3R0"/>